<evidence type="ECO:0000256" key="3">
    <source>
        <dbReference type="ARBA" id="ARBA00022500"/>
    </source>
</evidence>
<evidence type="ECO:0000259" key="13">
    <source>
        <dbReference type="PROSITE" id="PS50885"/>
    </source>
</evidence>
<dbReference type="OrthoDB" id="9760371at2"/>
<evidence type="ECO:0000256" key="9">
    <source>
        <dbReference type="PROSITE-ProRule" id="PRU00284"/>
    </source>
</evidence>
<dbReference type="Pfam" id="PF00015">
    <property type="entry name" value="MCPsignal"/>
    <property type="match status" value="1"/>
</dbReference>
<keyword evidence="7 9" id="KW-0807">Transducer</keyword>
<keyword evidence="4 11" id="KW-0812">Transmembrane</keyword>
<dbReference type="EMBL" id="VYKK01000022">
    <property type="protein sequence ID" value="KAA8999668.1"/>
    <property type="molecule type" value="Genomic_DNA"/>
</dbReference>
<feature type="domain" description="HAMP" evidence="13">
    <location>
        <begin position="331"/>
        <end position="383"/>
    </location>
</feature>
<organism evidence="14 15">
    <name type="scientific">Paenibacillus spiritus</name>
    <dbReference type="NCBI Taxonomy" id="2496557"/>
    <lineage>
        <taxon>Bacteria</taxon>
        <taxon>Bacillati</taxon>
        <taxon>Bacillota</taxon>
        <taxon>Bacilli</taxon>
        <taxon>Bacillales</taxon>
        <taxon>Paenibacillaceae</taxon>
        <taxon>Paenibacillus</taxon>
    </lineage>
</organism>
<dbReference type="GO" id="GO:0005886">
    <property type="term" value="C:plasma membrane"/>
    <property type="evidence" value="ECO:0007669"/>
    <property type="project" value="UniProtKB-SubCell"/>
</dbReference>
<sequence>MNVMKGMVFKSVGTKLFAALFCTTLLLTSVLGLTSYNASKRIITDQVASASEQSVTQAADKLDFLLSQYESLSRQYAVDATLKADLAAIHNRASAPADISAAEERIKQKLTALTASDERLVGVRLVAKSLIDSESYKSVGLNNLRSDEGVEERLKAVEAAKGNPVWFPTRTRGFFDINPDPSFAMGRLLRNLKNPELEYYLIIEVKGQALGDLLANFHIGDKGQIRIVTADNRIVYPADKDSLGQEFFVALPKQKDNKESSKEQQSITAADRSGNDQLVVYHGIRSADWTLAGYAPVSDFTHSAKRLLYITLIVVACAALIALLIGYLLVRMIGRPLGMLAKLMERGENGDLTVRASFGGRDEIGRVGHSFNQMMEQLGGLARQSGQSAQDVLTTSAKLVVASGEISVNAREVAAASEEIANGTASLAEEADKSSRNVQRMGEQMKEVAGINQVLDRSAERLLGVSGQGGKLMEMLVAKSESTLDMMNRIEQNSARLQESLRLIAGLLAPMIAINKQTNILALNASIEAVRAGAAGRGFIVIADEIRGLANQSGRSIESVSRIADEIGLDIGNMVEAVQAAVPLFQEQIAAVRDTSETFADVKAEMEKYMEHLRKSSQAVSDLLVSQQEMGESINSVSAVVQQTAASTEEVASMSSQQFRISEQLVRLSGLLEKLAASLQDSLISFHTGEEAAPEADSAEGQSAVENLQQSA</sequence>
<dbReference type="Pfam" id="PF02743">
    <property type="entry name" value="dCache_1"/>
    <property type="match status" value="1"/>
</dbReference>
<feature type="domain" description="Methyl-accepting transducer" evidence="12">
    <location>
        <begin position="402"/>
        <end position="652"/>
    </location>
</feature>
<dbReference type="SMART" id="SM00283">
    <property type="entry name" value="MA"/>
    <property type="match status" value="1"/>
</dbReference>
<evidence type="ECO:0000313" key="14">
    <source>
        <dbReference type="EMBL" id="KAA8999668.1"/>
    </source>
</evidence>
<evidence type="ECO:0000256" key="11">
    <source>
        <dbReference type="SAM" id="Phobius"/>
    </source>
</evidence>
<dbReference type="PROSITE" id="PS50885">
    <property type="entry name" value="HAMP"/>
    <property type="match status" value="1"/>
</dbReference>
<dbReference type="InterPro" id="IPR004089">
    <property type="entry name" value="MCPsignal_dom"/>
</dbReference>
<evidence type="ECO:0000256" key="10">
    <source>
        <dbReference type="SAM" id="MobiDB-lite"/>
    </source>
</evidence>
<evidence type="ECO:0000256" key="8">
    <source>
        <dbReference type="ARBA" id="ARBA00029447"/>
    </source>
</evidence>
<dbReference type="Pfam" id="PF00672">
    <property type="entry name" value="HAMP"/>
    <property type="match status" value="1"/>
</dbReference>
<feature type="region of interest" description="Disordered" evidence="10">
    <location>
        <begin position="690"/>
        <end position="712"/>
    </location>
</feature>
<keyword evidence="5 11" id="KW-1133">Transmembrane helix</keyword>
<dbReference type="PANTHER" id="PTHR32089">
    <property type="entry name" value="METHYL-ACCEPTING CHEMOTAXIS PROTEIN MCPB"/>
    <property type="match status" value="1"/>
</dbReference>
<reference evidence="14 15" key="1">
    <citation type="submission" date="2019-09" db="EMBL/GenBank/DDBJ databases">
        <title>Bacillus ochoae sp. nov., Paenibacillus whitsoniae sp. nov., Paenibacillus spiritus sp. nov. Isolated from the Mars Exploration Rover during spacecraft assembly.</title>
        <authorList>
            <person name="Seuylemezian A."/>
            <person name="Vaishampayan P."/>
        </authorList>
    </citation>
    <scope>NUCLEOTIDE SEQUENCE [LARGE SCALE GENOMIC DNA]</scope>
    <source>
        <strain evidence="14 15">MER_111</strain>
    </source>
</reference>
<accession>A0A5J5FZ87</accession>
<evidence type="ECO:0000256" key="2">
    <source>
        <dbReference type="ARBA" id="ARBA00022475"/>
    </source>
</evidence>
<keyword evidence="6 11" id="KW-0472">Membrane</keyword>
<evidence type="ECO:0000259" key="12">
    <source>
        <dbReference type="PROSITE" id="PS50111"/>
    </source>
</evidence>
<keyword evidence="15" id="KW-1185">Reference proteome</keyword>
<evidence type="ECO:0000313" key="15">
    <source>
        <dbReference type="Proteomes" id="UP000367750"/>
    </source>
</evidence>
<comment type="caution">
    <text evidence="14">The sequence shown here is derived from an EMBL/GenBank/DDBJ whole genome shotgun (WGS) entry which is preliminary data.</text>
</comment>
<evidence type="ECO:0000256" key="5">
    <source>
        <dbReference type="ARBA" id="ARBA00022989"/>
    </source>
</evidence>
<proteinExistence type="inferred from homology"/>
<comment type="subcellular location">
    <subcellularLocation>
        <location evidence="1">Cell membrane</location>
        <topology evidence="1">Multi-pass membrane protein</topology>
    </subcellularLocation>
</comment>
<gene>
    <name evidence="14" type="ORF">F4V43_15165</name>
</gene>
<evidence type="ECO:0000256" key="4">
    <source>
        <dbReference type="ARBA" id="ARBA00022692"/>
    </source>
</evidence>
<evidence type="ECO:0000256" key="6">
    <source>
        <dbReference type="ARBA" id="ARBA00023136"/>
    </source>
</evidence>
<evidence type="ECO:0000256" key="1">
    <source>
        <dbReference type="ARBA" id="ARBA00004651"/>
    </source>
</evidence>
<feature type="transmembrane region" description="Helical" evidence="11">
    <location>
        <begin position="307"/>
        <end position="330"/>
    </location>
</feature>
<dbReference type="PROSITE" id="PS50111">
    <property type="entry name" value="CHEMOTAXIS_TRANSDUC_2"/>
    <property type="match status" value="1"/>
</dbReference>
<feature type="compositionally biased region" description="Polar residues" evidence="10">
    <location>
        <begin position="700"/>
        <end position="712"/>
    </location>
</feature>
<dbReference type="GO" id="GO:0007165">
    <property type="term" value="P:signal transduction"/>
    <property type="evidence" value="ECO:0007669"/>
    <property type="project" value="UniProtKB-KW"/>
</dbReference>
<dbReference type="InterPro" id="IPR003660">
    <property type="entry name" value="HAMP_dom"/>
</dbReference>
<dbReference type="InterPro" id="IPR033479">
    <property type="entry name" value="dCache_1"/>
</dbReference>
<dbReference type="Proteomes" id="UP000367750">
    <property type="component" value="Unassembled WGS sequence"/>
</dbReference>
<dbReference type="SMART" id="SM00304">
    <property type="entry name" value="HAMP"/>
    <property type="match status" value="1"/>
</dbReference>
<dbReference type="Gene3D" id="3.30.450.20">
    <property type="entry name" value="PAS domain"/>
    <property type="match status" value="1"/>
</dbReference>
<name>A0A5J5FZ87_9BACL</name>
<dbReference type="Gene3D" id="1.10.287.950">
    <property type="entry name" value="Methyl-accepting chemotaxis protein"/>
    <property type="match status" value="1"/>
</dbReference>
<protein>
    <submittedName>
        <fullName evidence="14">Methyl-accepting chemotaxis protein</fullName>
    </submittedName>
</protein>
<evidence type="ECO:0000256" key="7">
    <source>
        <dbReference type="ARBA" id="ARBA00023224"/>
    </source>
</evidence>
<comment type="similarity">
    <text evidence="8">Belongs to the methyl-accepting chemotaxis (MCP) protein family.</text>
</comment>
<dbReference type="PANTHER" id="PTHR32089:SF114">
    <property type="entry name" value="METHYL-ACCEPTING CHEMOTAXIS PROTEIN MCPB"/>
    <property type="match status" value="1"/>
</dbReference>
<dbReference type="CDD" id="cd06225">
    <property type="entry name" value="HAMP"/>
    <property type="match status" value="1"/>
</dbReference>
<dbReference type="AlphaFoldDB" id="A0A5J5FZ87"/>
<dbReference type="GO" id="GO:0006935">
    <property type="term" value="P:chemotaxis"/>
    <property type="evidence" value="ECO:0007669"/>
    <property type="project" value="UniProtKB-KW"/>
</dbReference>
<keyword evidence="3" id="KW-0145">Chemotaxis</keyword>
<keyword evidence="2" id="KW-1003">Cell membrane</keyword>
<dbReference type="SUPFAM" id="SSF58104">
    <property type="entry name" value="Methyl-accepting chemotaxis protein (MCP) signaling domain"/>
    <property type="match status" value="1"/>
</dbReference>